<evidence type="ECO:0008006" key="2">
    <source>
        <dbReference type="Google" id="ProtNLM"/>
    </source>
</evidence>
<accession>A0A0F9T612</accession>
<dbReference type="AlphaFoldDB" id="A0A0F9T612"/>
<dbReference type="PANTHER" id="PTHR13887:SF54">
    <property type="entry name" value="DSBA FAMILY PROTEIN"/>
    <property type="match status" value="1"/>
</dbReference>
<dbReference type="InterPro" id="IPR036249">
    <property type="entry name" value="Thioredoxin-like_sf"/>
</dbReference>
<gene>
    <name evidence="1" type="ORF">LCGC14_0432240</name>
</gene>
<dbReference type="PANTHER" id="PTHR13887">
    <property type="entry name" value="GLUTATHIONE S-TRANSFERASE KAPPA"/>
    <property type="match status" value="1"/>
</dbReference>
<dbReference type="Gene3D" id="1.10.472.60">
    <property type="entry name" value="putative protein disulfide isomerase domain"/>
    <property type="match status" value="1"/>
</dbReference>
<name>A0A0F9T612_9ZZZZ</name>
<dbReference type="EMBL" id="LAZR01000406">
    <property type="protein sequence ID" value="KKN70292.1"/>
    <property type="molecule type" value="Genomic_DNA"/>
</dbReference>
<proteinExistence type="predicted"/>
<protein>
    <recommendedName>
        <fullName evidence="2">DSBA-like thioredoxin domain-containing protein</fullName>
    </recommendedName>
</protein>
<reference evidence="1" key="1">
    <citation type="journal article" date="2015" name="Nature">
        <title>Complex archaea that bridge the gap between prokaryotes and eukaryotes.</title>
        <authorList>
            <person name="Spang A."/>
            <person name="Saw J.H."/>
            <person name="Jorgensen S.L."/>
            <person name="Zaremba-Niedzwiedzka K."/>
            <person name="Martijn J."/>
            <person name="Lind A.E."/>
            <person name="van Eijk R."/>
            <person name="Schleper C."/>
            <person name="Guy L."/>
            <person name="Ettema T.J."/>
        </authorList>
    </citation>
    <scope>NUCLEOTIDE SEQUENCE</scope>
</reference>
<comment type="caution">
    <text evidence="1">The sequence shown here is derived from an EMBL/GenBank/DDBJ whole genome shotgun (WGS) entry which is preliminary data.</text>
</comment>
<evidence type="ECO:0000313" key="1">
    <source>
        <dbReference type="EMBL" id="KKN70292.1"/>
    </source>
</evidence>
<dbReference type="CDD" id="cd03025">
    <property type="entry name" value="DsbA_FrnE_like"/>
    <property type="match status" value="1"/>
</dbReference>
<dbReference type="Pfam" id="PF13743">
    <property type="entry name" value="Thioredoxin_5"/>
    <property type="match status" value="1"/>
</dbReference>
<dbReference type="SUPFAM" id="SSF52833">
    <property type="entry name" value="Thioredoxin-like"/>
    <property type="match status" value="1"/>
</dbReference>
<dbReference type="Gene3D" id="3.40.30.10">
    <property type="entry name" value="Glutaredoxin"/>
    <property type="match status" value="1"/>
</dbReference>
<organism evidence="1">
    <name type="scientific">marine sediment metagenome</name>
    <dbReference type="NCBI Taxonomy" id="412755"/>
    <lineage>
        <taxon>unclassified sequences</taxon>
        <taxon>metagenomes</taxon>
        <taxon>ecological metagenomes</taxon>
    </lineage>
</organism>
<sequence>MSQSKLIYVHDPMCSWCWGYSPTWLKLKSELAGKVAIEYKVGGLAPDSQDPMPQNMKEMLEGTWHKISAQLGTQFNYNFWRDCQPRRSTYPACRAALIARKTDKEAQMIAAIQHAYYLNAQNPSDESTLISLAEQIRLDKNEFTAQLASSELNDELKEELSFVRTLPIQGFPSLVLIKDNKAYPIEINYTDWHYSLNQINSILK</sequence>